<proteinExistence type="predicted"/>
<gene>
    <name evidence="1" type="ORF">PIL02S_03106</name>
</gene>
<comment type="caution">
    <text evidence="1">The sequence shown here is derived from an EMBL/GenBank/DDBJ whole genome shotgun (WGS) entry which is preliminary data.</text>
</comment>
<reference evidence="1 2" key="1">
    <citation type="submission" date="2018-01" db="EMBL/GenBank/DDBJ databases">
        <title>Genome sequence of the PGP bacterium Paenibacillus illinoisensis E3.</title>
        <authorList>
            <person name="Rolli E."/>
            <person name="Marasco R."/>
            <person name="Bessem C."/>
            <person name="Michoud G."/>
            <person name="Gaiarsa S."/>
            <person name="Borin S."/>
            <person name="Daffonchio D."/>
        </authorList>
    </citation>
    <scope>NUCLEOTIDE SEQUENCE [LARGE SCALE GENOMIC DNA]</scope>
    <source>
        <strain evidence="1 2">E3</strain>
    </source>
</reference>
<evidence type="ECO:0000313" key="2">
    <source>
        <dbReference type="Proteomes" id="UP000247459"/>
    </source>
</evidence>
<dbReference type="EMBL" id="PRLG01000020">
    <property type="protein sequence ID" value="PYY27990.1"/>
    <property type="molecule type" value="Genomic_DNA"/>
</dbReference>
<dbReference type="Pfam" id="PF14091">
    <property type="entry name" value="DUF4269"/>
    <property type="match status" value="1"/>
</dbReference>
<dbReference type="InterPro" id="IPR025365">
    <property type="entry name" value="DUF4269"/>
</dbReference>
<name>A0A2W0C6F9_9BACL</name>
<evidence type="ECO:0000313" key="1">
    <source>
        <dbReference type="EMBL" id="PYY27990.1"/>
    </source>
</evidence>
<dbReference type="OrthoDB" id="6402248at2"/>
<dbReference type="Proteomes" id="UP000247459">
    <property type="component" value="Unassembled WGS sequence"/>
</dbReference>
<dbReference type="RefSeq" id="WP_110759408.1">
    <property type="nucleotide sequence ID" value="NZ_PRLG01000020.1"/>
</dbReference>
<evidence type="ECO:0008006" key="3">
    <source>
        <dbReference type="Google" id="ProtNLM"/>
    </source>
</evidence>
<dbReference type="AlphaFoldDB" id="A0A2W0C6F9"/>
<sequence>MKTTAEVLAHLASGNERQRDAYRVLLQSDLFSILEAYTPYPAGTVPIDIDIPGSDLDILCEAPDLNAFEMVVTQHFSGMGRFSCERGTGLGMDIPSAYLTCSFQIEGWPLEIYAQSLPVNKQNAYLHMLVEWELLQLWGAEGHAEIRRLKSVGLKTEPAFAAVLGLQGDPYVELLHLADWSRHKLWLWARQRTSFQNT</sequence>
<protein>
    <recommendedName>
        <fullName evidence="3">DUF4269 domain-containing protein</fullName>
    </recommendedName>
</protein>
<accession>A0A2W0C6F9</accession>
<organism evidence="1 2">
    <name type="scientific">Paenibacillus illinoisensis</name>
    <dbReference type="NCBI Taxonomy" id="59845"/>
    <lineage>
        <taxon>Bacteria</taxon>
        <taxon>Bacillati</taxon>
        <taxon>Bacillota</taxon>
        <taxon>Bacilli</taxon>
        <taxon>Bacillales</taxon>
        <taxon>Paenibacillaceae</taxon>
        <taxon>Paenibacillus</taxon>
    </lineage>
</organism>